<name>A0A4Y2VAN8_ARAVE</name>
<dbReference type="AlphaFoldDB" id="A0A4Y2VAN8"/>
<evidence type="ECO:0000313" key="2">
    <source>
        <dbReference type="EMBL" id="GBO21638.1"/>
    </source>
</evidence>
<accession>A0A4Y2VAN8</accession>
<gene>
    <name evidence="2" type="ORF">AVEN_51222_1</name>
</gene>
<dbReference type="Proteomes" id="UP000499080">
    <property type="component" value="Unassembled WGS sequence"/>
</dbReference>
<sequence>MTSPLTQGWRNGRTRQGPLSGMLCSPIGNNVCTTFTQRGIQLVDEQRSCENLRPISLHSSPRVPLPGKPYPRRADINAPPAHIRGAYSLKGYLTSWVDEYNHFHHRALRFD</sequence>
<organism evidence="2 3">
    <name type="scientific">Araneus ventricosus</name>
    <name type="common">Orbweaver spider</name>
    <name type="synonym">Epeira ventricosa</name>
    <dbReference type="NCBI Taxonomy" id="182803"/>
    <lineage>
        <taxon>Eukaryota</taxon>
        <taxon>Metazoa</taxon>
        <taxon>Ecdysozoa</taxon>
        <taxon>Arthropoda</taxon>
        <taxon>Chelicerata</taxon>
        <taxon>Arachnida</taxon>
        <taxon>Araneae</taxon>
        <taxon>Araneomorphae</taxon>
        <taxon>Entelegynae</taxon>
        <taxon>Araneoidea</taxon>
        <taxon>Araneidae</taxon>
        <taxon>Araneus</taxon>
    </lineage>
</organism>
<protein>
    <submittedName>
        <fullName evidence="2">Uncharacterized protein</fullName>
    </submittedName>
</protein>
<evidence type="ECO:0000256" key="1">
    <source>
        <dbReference type="SAM" id="MobiDB-lite"/>
    </source>
</evidence>
<feature type="region of interest" description="Disordered" evidence="1">
    <location>
        <begin position="56"/>
        <end position="77"/>
    </location>
</feature>
<comment type="caution">
    <text evidence="2">The sequence shown here is derived from an EMBL/GenBank/DDBJ whole genome shotgun (WGS) entry which is preliminary data.</text>
</comment>
<reference evidence="2 3" key="1">
    <citation type="journal article" date="2019" name="Sci. Rep.">
        <title>Orb-weaving spider Araneus ventricosus genome elucidates the spidroin gene catalogue.</title>
        <authorList>
            <person name="Kono N."/>
            <person name="Nakamura H."/>
            <person name="Ohtoshi R."/>
            <person name="Moran D.A.P."/>
            <person name="Shinohara A."/>
            <person name="Yoshida Y."/>
            <person name="Fujiwara M."/>
            <person name="Mori M."/>
            <person name="Tomita M."/>
            <person name="Arakawa K."/>
        </authorList>
    </citation>
    <scope>NUCLEOTIDE SEQUENCE [LARGE SCALE GENOMIC DNA]</scope>
</reference>
<proteinExistence type="predicted"/>
<keyword evidence="3" id="KW-1185">Reference proteome</keyword>
<dbReference type="EMBL" id="BGPR01044792">
    <property type="protein sequence ID" value="GBO21638.1"/>
    <property type="molecule type" value="Genomic_DNA"/>
</dbReference>
<evidence type="ECO:0000313" key="3">
    <source>
        <dbReference type="Proteomes" id="UP000499080"/>
    </source>
</evidence>